<dbReference type="Gene3D" id="1.20.1280.50">
    <property type="match status" value="1"/>
</dbReference>
<evidence type="ECO:0000259" key="1">
    <source>
        <dbReference type="Pfam" id="PF12937"/>
    </source>
</evidence>
<organism evidence="2 3">
    <name type="scientific">Cristinia sonorae</name>
    <dbReference type="NCBI Taxonomy" id="1940300"/>
    <lineage>
        <taxon>Eukaryota</taxon>
        <taxon>Fungi</taxon>
        <taxon>Dikarya</taxon>
        <taxon>Basidiomycota</taxon>
        <taxon>Agaricomycotina</taxon>
        <taxon>Agaricomycetes</taxon>
        <taxon>Agaricomycetidae</taxon>
        <taxon>Agaricales</taxon>
        <taxon>Pleurotineae</taxon>
        <taxon>Stephanosporaceae</taxon>
        <taxon>Cristinia</taxon>
    </lineage>
</organism>
<dbReference type="InterPro" id="IPR001810">
    <property type="entry name" value="F-box_dom"/>
</dbReference>
<name>A0A8K0UE25_9AGAR</name>
<comment type="caution">
    <text evidence="2">The sequence shown here is derived from an EMBL/GenBank/DDBJ whole genome shotgun (WGS) entry which is preliminary data.</text>
</comment>
<dbReference type="Pfam" id="PF12937">
    <property type="entry name" value="F-box-like"/>
    <property type="match status" value="1"/>
</dbReference>
<gene>
    <name evidence="2" type="ORF">BXZ70DRAFT_960597</name>
</gene>
<proteinExistence type="predicted"/>
<keyword evidence="3" id="KW-1185">Reference proteome</keyword>
<accession>A0A8K0UE25</accession>
<dbReference type="EMBL" id="JAEVFJ010000055">
    <property type="protein sequence ID" value="KAH8079811.1"/>
    <property type="molecule type" value="Genomic_DNA"/>
</dbReference>
<evidence type="ECO:0000313" key="2">
    <source>
        <dbReference type="EMBL" id="KAH8079811.1"/>
    </source>
</evidence>
<sequence length="533" mass="59408">MAMSRCGMHEMPLELLLEVFLHAAPSNPSQSMKSLIALSHVCALWRTIILEKTELWRIVNLAELDRWPADELLQRSAGSELHVAASNFDRPDANFIAAEAPRFRSYHVVCDNPNHLLGLLSLVNNAPRLREVSLTLNWPDKRSLIWSIIHADGHTTSPRPPLPSLEIFRATNAGLSLAVSFFRPTLRFLELTNLRIPPNLGLLLDALAGTPLLEVLSITAKQPMEELYHEPVAVDGVPSVELPNLRSLTLKCYSRTWRTFFDRLHFPASALSPTALGGDRFVVYQHELRSASVASFKSVLGSLLSKLAGVGILGVVPTLDALEFRSHGSSGFRIFAWLGIGQEDIEDAQPSLSCDCRYSMSLTDVLEIFGTMDGLDDVLSGVRTLSISSEINQQGLKSAGWTPMFTMPGLQNLTTLQLDRVPQILRSFCRLHDIDQPSTGIDFPAPAARQLPFPKLQVLSLSGYTLMVSDAGSRRRNSETSVSRILLKTLQERKNVGFPVKTLVLRSVWPRERVRVFSEFKQFVEDVLWVRET</sequence>
<protein>
    <recommendedName>
        <fullName evidence="1">F-box domain-containing protein</fullName>
    </recommendedName>
</protein>
<feature type="domain" description="F-box" evidence="1">
    <location>
        <begin position="10"/>
        <end position="59"/>
    </location>
</feature>
<evidence type="ECO:0000313" key="3">
    <source>
        <dbReference type="Proteomes" id="UP000813824"/>
    </source>
</evidence>
<dbReference type="SUPFAM" id="SSF81383">
    <property type="entry name" value="F-box domain"/>
    <property type="match status" value="1"/>
</dbReference>
<dbReference type="AlphaFoldDB" id="A0A8K0UE25"/>
<dbReference type="InterPro" id="IPR036047">
    <property type="entry name" value="F-box-like_dom_sf"/>
</dbReference>
<dbReference type="OrthoDB" id="2269034at2759"/>
<dbReference type="Proteomes" id="UP000813824">
    <property type="component" value="Unassembled WGS sequence"/>
</dbReference>
<reference evidence="2" key="1">
    <citation type="journal article" date="2021" name="New Phytol.">
        <title>Evolutionary innovations through gain and loss of genes in the ectomycorrhizal Boletales.</title>
        <authorList>
            <person name="Wu G."/>
            <person name="Miyauchi S."/>
            <person name="Morin E."/>
            <person name="Kuo A."/>
            <person name="Drula E."/>
            <person name="Varga T."/>
            <person name="Kohler A."/>
            <person name="Feng B."/>
            <person name="Cao Y."/>
            <person name="Lipzen A."/>
            <person name="Daum C."/>
            <person name="Hundley H."/>
            <person name="Pangilinan J."/>
            <person name="Johnson J."/>
            <person name="Barry K."/>
            <person name="LaButti K."/>
            <person name="Ng V."/>
            <person name="Ahrendt S."/>
            <person name="Min B."/>
            <person name="Choi I.G."/>
            <person name="Park H."/>
            <person name="Plett J.M."/>
            <person name="Magnuson J."/>
            <person name="Spatafora J.W."/>
            <person name="Nagy L.G."/>
            <person name="Henrissat B."/>
            <person name="Grigoriev I.V."/>
            <person name="Yang Z.L."/>
            <person name="Xu J."/>
            <person name="Martin F.M."/>
        </authorList>
    </citation>
    <scope>NUCLEOTIDE SEQUENCE</scope>
    <source>
        <strain evidence="2">KKN 215</strain>
    </source>
</reference>